<evidence type="ECO:0000256" key="2">
    <source>
        <dbReference type="ARBA" id="ARBA00022692"/>
    </source>
</evidence>
<dbReference type="GO" id="GO:0015499">
    <property type="term" value="F:formate transmembrane transporter activity"/>
    <property type="evidence" value="ECO:0007669"/>
    <property type="project" value="TreeGrafter"/>
</dbReference>
<dbReference type="Proteomes" id="UP000011566">
    <property type="component" value="Unassembled WGS sequence"/>
</dbReference>
<dbReference type="GO" id="GO:0005886">
    <property type="term" value="C:plasma membrane"/>
    <property type="evidence" value="ECO:0007669"/>
    <property type="project" value="TreeGrafter"/>
</dbReference>
<dbReference type="InterPro" id="IPR023271">
    <property type="entry name" value="Aquaporin-like"/>
</dbReference>
<dbReference type="InterPro" id="IPR000292">
    <property type="entry name" value="For/NO2_transpt"/>
</dbReference>
<feature type="transmembrane region" description="Helical" evidence="6">
    <location>
        <begin position="267"/>
        <end position="288"/>
    </location>
</feature>
<feature type="transmembrane region" description="Helical" evidence="6">
    <location>
        <begin position="103"/>
        <end position="123"/>
    </location>
</feature>
<feature type="transmembrane region" description="Helical" evidence="6">
    <location>
        <begin position="144"/>
        <end position="168"/>
    </location>
</feature>
<feature type="transmembrane region" description="Helical" evidence="6">
    <location>
        <begin position="225"/>
        <end position="255"/>
    </location>
</feature>
<dbReference type="Gene3D" id="1.20.1080.10">
    <property type="entry name" value="Glycerol uptake facilitator protein"/>
    <property type="match status" value="1"/>
</dbReference>
<sequence length="330" mass="35948">MPVNDGSPEDDRDREGSAEAPDEGDPIRESTAHAASGAPNAGWAIGDRFSSEEIFQRVLATADEEVSTGARELFFSGLAAGFAIVLTFVAHAALTAYFPENTLLASLLYPIGFIYIILGRYQLYTENTLPPVALFLARLASLPLMLRVWVIVLVGNVLGAALGVFVLAHTHVLSPPAMAAAAEFTQSGLETGWWDLFFKAVFAGWLVAGVVWLGHAVRDSIARLLLIYVVFYTIVATELYHVVVTAADALFAVFIGDAGLFAVFAEFWLPVLLGNTVGGVVLVALVNYGQTERRRFPEIRQLSTREWLFSWRGGRDRDPIDMEQAGPEND</sequence>
<evidence type="ECO:0000256" key="4">
    <source>
        <dbReference type="ARBA" id="ARBA00023136"/>
    </source>
</evidence>
<comment type="subcellular location">
    <subcellularLocation>
        <location evidence="1">Membrane</location>
        <topology evidence="1">Multi-pass membrane protein</topology>
    </subcellularLocation>
</comment>
<protein>
    <submittedName>
        <fullName evidence="7">Formate/nitrite transporter</fullName>
    </submittedName>
</protein>
<organism evidence="7 8">
    <name type="scientific">Halococcus hamelinensis 100A6</name>
    <dbReference type="NCBI Taxonomy" id="1132509"/>
    <lineage>
        <taxon>Archaea</taxon>
        <taxon>Methanobacteriati</taxon>
        <taxon>Methanobacteriota</taxon>
        <taxon>Stenosarchaea group</taxon>
        <taxon>Halobacteria</taxon>
        <taxon>Halobacteriales</taxon>
        <taxon>Halococcaceae</taxon>
        <taxon>Halococcus</taxon>
    </lineage>
</organism>
<reference evidence="7 8" key="1">
    <citation type="journal article" date="2014" name="PLoS Genet.">
        <title>Phylogenetically driven sequencing of extremely halophilic archaea reveals strategies for static and dynamic osmo-response.</title>
        <authorList>
            <person name="Becker E.A."/>
            <person name="Seitzer P.M."/>
            <person name="Tritt A."/>
            <person name="Larsen D."/>
            <person name="Krusor M."/>
            <person name="Yao A.I."/>
            <person name="Wu D."/>
            <person name="Madern D."/>
            <person name="Eisen J.A."/>
            <person name="Darling A.E."/>
            <person name="Facciotti M.T."/>
        </authorList>
    </citation>
    <scope>NUCLEOTIDE SEQUENCE [LARGE SCALE GENOMIC DNA]</scope>
    <source>
        <strain evidence="7 8">100A6</strain>
    </source>
</reference>
<evidence type="ECO:0000256" key="3">
    <source>
        <dbReference type="ARBA" id="ARBA00022989"/>
    </source>
</evidence>
<dbReference type="RefSeq" id="WP_007695258.1">
    <property type="nucleotide sequence ID" value="NZ_AJRK01000098.1"/>
</dbReference>
<keyword evidence="8" id="KW-1185">Reference proteome</keyword>
<evidence type="ECO:0000256" key="1">
    <source>
        <dbReference type="ARBA" id="ARBA00004141"/>
    </source>
</evidence>
<evidence type="ECO:0000256" key="6">
    <source>
        <dbReference type="SAM" id="Phobius"/>
    </source>
</evidence>
<feature type="transmembrane region" description="Helical" evidence="6">
    <location>
        <begin position="196"/>
        <end position="213"/>
    </location>
</feature>
<keyword evidence="2 6" id="KW-0812">Transmembrane</keyword>
<dbReference type="PANTHER" id="PTHR30520:SF2">
    <property type="entry name" value="INNER MEMBRANE PROTEIN YFDC"/>
    <property type="match status" value="1"/>
</dbReference>
<dbReference type="eggNOG" id="arCOG03454">
    <property type="taxonomic scope" value="Archaea"/>
</dbReference>
<dbReference type="PATRIC" id="fig|1132509.6.peg.3455"/>
<dbReference type="Pfam" id="PF01226">
    <property type="entry name" value="Form_Nir_trans"/>
    <property type="match status" value="1"/>
</dbReference>
<feature type="region of interest" description="Disordered" evidence="5">
    <location>
        <begin position="1"/>
        <end position="39"/>
    </location>
</feature>
<keyword evidence="4 6" id="KW-0472">Membrane</keyword>
<evidence type="ECO:0000313" key="8">
    <source>
        <dbReference type="Proteomes" id="UP000011566"/>
    </source>
</evidence>
<dbReference type="OrthoDB" id="195948at2157"/>
<feature type="transmembrane region" description="Helical" evidence="6">
    <location>
        <begin position="73"/>
        <end position="97"/>
    </location>
</feature>
<dbReference type="PANTHER" id="PTHR30520">
    <property type="entry name" value="FORMATE TRANSPORTER-RELATED"/>
    <property type="match status" value="1"/>
</dbReference>
<evidence type="ECO:0000313" key="7">
    <source>
        <dbReference type="EMBL" id="EMA36544.1"/>
    </source>
</evidence>
<dbReference type="EMBL" id="AOMB01000041">
    <property type="protein sequence ID" value="EMA36544.1"/>
    <property type="molecule type" value="Genomic_DNA"/>
</dbReference>
<gene>
    <name evidence="7" type="ORF">C447_14841</name>
</gene>
<comment type="caution">
    <text evidence="7">The sequence shown here is derived from an EMBL/GenBank/DDBJ whole genome shotgun (WGS) entry which is preliminary data.</text>
</comment>
<name>M0LW31_9EURY</name>
<evidence type="ECO:0000256" key="5">
    <source>
        <dbReference type="SAM" id="MobiDB-lite"/>
    </source>
</evidence>
<dbReference type="AlphaFoldDB" id="M0LW31"/>
<proteinExistence type="predicted"/>
<accession>M0LW31</accession>
<keyword evidence="3 6" id="KW-1133">Transmembrane helix</keyword>